<dbReference type="EMBL" id="AGBW02010179">
    <property type="protein sequence ID" value="OWR49023.1"/>
    <property type="molecule type" value="Genomic_DNA"/>
</dbReference>
<evidence type="ECO:0000313" key="2">
    <source>
        <dbReference type="EMBL" id="OWR49023.1"/>
    </source>
</evidence>
<protein>
    <submittedName>
        <fullName evidence="2">Uncharacterized protein</fullName>
    </submittedName>
</protein>
<keyword evidence="1" id="KW-0472">Membrane</keyword>
<evidence type="ECO:0000256" key="1">
    <source>
        <dbReference type="SAM" id="Phobius"/>
    </source>
</evidence>
<organism evidence="2 3">
    <name type="scientific">Danaus plexippus plexippus</name>
    <dbReference type="NCBI Taxonomy" id="278856"/>
    <lineage>
        <taxon>Eukaryota</taxon>
        <taxon>Metazoa</taxon>
        <taxon>Ecdysozoa</taxon>
        <taxon>Arthropoda</taxon>
        <taxon>Hexapoda</taxon>
        <taxon>Insecta</taxon>
        <taxon>Pterygota</taxon>
        <taxon>Neoptera</taxon>
        <taxon>Endopterygota</taxon>
        <taxon>Lepidoptera</taxon>
        <taxon>Glossata</taxon>
        <taxon>Ditrysia</taxon>
        <taxon>Papilionoidea</taxon>
        <taxon>Nymphalidae</taxon>
        <taxon>Danainae</taxon>
        <taxon>Danaini</taxon>
        <taxon>Danaina</taxon>
        <taxon>Danaus</taxon>
        <taxon>Danaus</taxon>
    </lineage>
</organism>
<name>A0A212F5M1_DANPL</name>
<gene>
    <name evidence="2" type="ORF">KGM_202190</name>
</gene>
<keyword evidence="3" id="KW-1185">Reference proteome</keyword>
<accession>A0A212F5M1</accession>
<proteinExistence type="predicted"/>
<dbReference type="AlphaFoldDB" id="A0A212F5M1"/>
<keyword evidence="1" id="KW-0812">Transmembrane</keyword>
<comment type="caution">
    <text evidence="2">The sequence shown here is derived from an EMBL/GenBank/DDBJ whole genome shotgun (WGS) entry which is preliminary data.</text>
</comment>
<keyword evidence="1" id="KW-1133">Transmembrane helix</keyword>
<dbReference type="KEGG" id="dpl:KGM_202190"/>
<evidence type="ECO:0000313" key="3">
    <source>
        <dbReference type="Proteomes" id="UP000007151"/>
    </source>
</evidence>
<dbReference type="Proteomes" id="UP000007151">
    <property type="component" value="Unassembled WGS sequence"/>
</dbReference>
<feature type="transmembrane region" description="Helical" evidence="1">
    <location>
        <begin position="36"/>
        <end position="56"/>
    </location>
</feature>
<sequence length="185" mass="20307">MEAFSVAGVASFSVDAWPPPGPIPSSFHFQHQGSNFAIFVIFFALCMMEVVVLKIITEESREQLSSVTSLWFDLDDESVKFESGAWFLRQAQRALSLMPWSISSDKLEQIEEEECGSSSSGGDRVREFLEAISARLAGGPLEGTRVDALYDHPAYASMLSRHHSVLRGALTALTTALQDALTCKT</sequence>
<dbReference type="InParanoid" id="A0A212F5M1"/>
<reference evidence="2 3" key="1">
    <citation type="journal article" date="2011" name="Cell">
        <title>The monarch butterfly genome yields insights into long-distance migration.</title>
        <authorList>
            <person name="Zhan S."/>
            <person name="Merlin C."/>
            <person name="Boore J.L."/>
            <person name="Reppert S.M."/>
        </authorList>
    </citation>
    <scope>NUCLEOTIDE SEQUENCE [LARGE SCALE GENOMIC DNA]</scope>
    <source>
        <strain evidence="2">F-2</strain>
    </source>
</reference>